<dbReference type="PANTHER" id="PTHR12848:SF16">
    <property type="entry name" value="REGULATORY-ASSOCIATED PROTEIN OF MTOR"/>
    <property type="match status" value="1"/>
</dbReference>
<reference evidence="2" key="1">
    <citation type="submission" date="2020-08" db="EMBL/GenBank/DDBJ databases">
        <title>Spodoptera exigua strain:BAW_Kor-Di-RS1 Genome sequencing and assembly.</title>
        <authorList>
            <person name="Kim J."/>
            <person name="Nam H.Y."/>
            <person name="Kwon M."/>
            <person name="Choi J.H."/>
            <person name="Cho S.R."/>
            <person name="Kim G.-H."/>
        </authorList>
    </citation>
    <scope>NUCLEOTIDE SEQUENCE</scope>
    <source>
        <strain evidence="2">BAW_Kor-Di-RS1</strain>
        <tissue evidence="2">Whole-body</tissue>
    </source>
</reference>
<dbReference type="EMBL" id="JACKWZ010000265">
    <property type="protein sequence ID" value="KAF9410383.1"/>
    <property type="molecule type" value="Genomic_DNA"/>
</dbReference>
<dbReference type="Gene3D" id="2.130.10.10">
    <property type="entry name" value="YVTN repeat-like/Quinoprotein amine dehydrogenase"/>
    <property type="match status" value="2"/>
</dbReference>
<gene>
    <name evidence="2" type="ORF">HW555_010509</name>
</gene>
<dbReference type="GO" id="GO:0030674">
    <property type="term" value="F:protein-macromolecule adaptor activity"/>
    <property type="evidence" value="ECO:0007669"/>
    <property type="project" value="TreeGrafter"/>
</dbReference>
<evidence type="ECO:0000256" key="1">
    <source>
        <dbReference type="PROSITE-ProRule" id="PRU00221"/>
    </source>
</evidence>
<dbReference type="GO" id="GO:0005737">
    <property type="term" value="C:cytoplasm"/>
    <property type="evidence" value="ECO:0007669"/>
    <property type="project" value="TreeGrafter"/>
</dbReference>
<proteinExistence type="predicted"/>
<dbReference type="GO" id="GO:0071230">
    <property type="term" value="P:cellular response to amino acid stimulus"/>
    <property type="evidence" value="ECO:0007669"/>
    <property type="project" value="TreeGrafter"/>
</dbReference>
<dbReference type="InterPro" id="IPR001680">
    <property type="entry name" value="WD40_rpt"/>
</dbReference>
<dbReference type="GO" id="GO:0038202">
    <property type="term" value="P:TORC1 signaling"/>
    <property type="evidence" value="ECO:0007669"/>
    <property type="project" value="TreeGrafter"/>
</dbReference>
<keyword evidence="1" id="KW-0853">WD repeat</keyword>
<dbReference type="SMART" id="SM00320">
    <property type="entry name" value="WD40"/>
    <property type="match status" value="3"/>
</dbReference>
<dbReference type="InterPro" id="IPR036322">
    <property type="entry name" value="WD40_repeat_dom_sf"/>
</dbReference>
<evidence type="ECO:0008006" key="4">
    <source>
        <dbReference type="Google" id="ProtNLM"/>
    </source>
</evidence>
<feature type="repeat" description="WD" evidence="1">
    <location>
        <begin position="89"/>
        <end position="130"/>
    </location>
</feature>
<dbReference type="PROSITE" id="PS50082">
    <property type="entry name" value="WD_REPEATS_2"/>
    <property type="match status" value="1"/>
</dbReference>
<dbReference type="InterPro" id="IPR015943">
    <property type="entry name" value="WD40/YVTN_repeat-like_dom_sf"/>
</dbReference>
<dbReference type="GO" id="GO:0009267">
    <property type="term" value="P:cellular response to starvation"/>
    <property type="evidence" value="ECO:0007669"/>
    <property type="project" value="TreeGrafter"/>
</dbReference>
<dbReference type="AlphaFoldDB" id="A0A835G9D1"/>
<evidence type="ECO:0000313" key="3">
    <source>
        <dbReference type="Proteomes" id="UP000648187"/>
    </source>
</evidence>
<name>A0A835G9D1_SPOEX</name>
<dbReference type="Pfam" id="PF00400">
    <property type="entry name" value="WD40"/>
    <property type="match status" value="2"/>
</dbReference>
<protein>
    <recommendedName>
        <fullName evidence="4">WD repeat-containing protein 55 homolog</fullName>
    </recommendedName>
</protein>
<evidence type="ECO:0000313" key="2">
    <source>
        <dbReference type="EMBL" id="KAF9410383.1"/>
    </source>
</evidence>
<dbReference type="Proteomes" id="UP000648187">
    <property type="component" value="Unassembled WGS sequence"/>
</dbReference>
<dbReference type="InterPro" id="IPR004083">
    <property type="entry name" value="Raptor"/>
</dbReference>
<dbReference type="SUPFAM" id="SSF50978">
    <property type="entry name" value="WD40 repeat-like"/>
    <property type="match status" value="1"/>
</dbReference>
<dbReference type="GO" id="GO:0010506">
    <property type="term" value="P:regulation of autophagy"/>
    <property type="evidence" value="ECO:0007669"/>
    <property type="project" value="TreeGrafter"/>
</dbReference>
<dbReference type="GO" id="GO:0030307">
    <property type="term" value="P:positive regulation of cell growth"/>
    <property type="evidence" value="ECO:0007669"/>
    <property type="project" value="TreeGrafter"/>
</dbReference>
<accession>A0A835G9D1</accession>
<organism evidence="2 3">
    <name type="scientific">Spodoptera exigua</name>
    <name type="common">Beet armyworm</name>
    <name type="synonym">Noctua fulgens</name>
    <dbReference type="NCBI Taxonomy" id="7107"/>
    <lineage>
        <taxon>Eukaryota</taxon>
        <taxon>Metazoa</taxon>
        <taxon>Ecdysozoa</taxon>
        <taxon>Arthropoda</taxon>
        <taxon>Hexapoda</taxon>
        <taxon>Insecta</taxon>
        <taxon>Pterygota</taxon>
        <taxon>Neoptera</taxon>
        <taxon>Endopterygota</taxon>
        <taxon>Lepidoptera</taxon>
        <taxon>Glossata</taxon>
        <taxon>Ditrysia</taxon>
        <taxon>Noctuoidea</taxon>
        <taxon>Noctuidae</taxon>
        <taxon>Amphipyrinae</taxon>
        <taxon>Spodoptera</taxon>
    </lineage>
</organism>
<sequence>MEMGAAYPAPPGTLLRWCGARRSLALAGRSARLRLWDAEAELLQADIPTDSEAAATALWRADDLLLAGFGDGSVRAWDGRGARAPVWRLAPHAAPVLAAAHRADRALLLTGASDGELRLIDTRTMAPLHSVRAPAPLAAIDVHPLCDLVAWYVCPALLRLVSPPALGSVNQSISIYDLKGTPLNTIKFHEGFMGARIGPVSCLAFHPLRCALGVGSKDSTVSVYVAEARR</sequence>
<dbReference type="GO" id="GO:0031931">
    <property type="term" value="C:TORC1 complex"/>
    <property type="evidence" value="ECO:0007669"/>
    <property type="project" value="InterPro"/>
</dbReference>
<dbReference type="PANTHER" id="PTHR12848">
    <property type="entry name" value="REGULATORY-ASSOCIATED PROTEIN OF MTOR"/>
    <property type="match status" value="1"/>
</dbReference>
<keyword evidence="3" id="KW-1185">Reference proteome</keyword>
<comment type="caution">
    <text evidence="2">The sequence shown here is derived from an EMBL/GenBank/DDBJ whole genome shotgun (WGS) entry which is preliminary data.</text>
</comment>